<evidence type="ECO:0000313" key="3">
    <source>
        <dbReference type="Proteomes" id="UP000314294"/>
    </source>
</evidence>
<comment type="caution">
    <text evidence="2">The sequence shown here is derived from an EMBL/GenBank/DDBJ whole genome shotgun (WGS) entry which is preliminary data.</text>
</comment>
<evidence type="ECO:0000313" key="2">
    <source>
        <dbReference type="EMBL" id="TNN71206.1"/>
    </source>
</evidence>
<reference evidence="2 3" key="1">
    <citation type="submission" date="2019-03" db="EMBL/GenBank/DDBJ databases">
        <title>First draft genome of Liparis tanakae, snailfish: a comprehensive survey of snailfish specific genes.</title>
        <authorList>
            <person name="Kim W."/>
            <person name="Song I."/>
            <person name="Jeong J.-H."/>
            <person name="Kim D."/>
            <person name="Kim S."/>
            <person name="Ryu S."/>
            <person name="Song J.Y."/>
            <person name="Lee S.K."/>
        </authorList>
    </citation>
    <scope>NUCLEOTIDE SEQUENCE [LARGE SCALE GENOMIC DNA]</scope>
    <source>
        <tissue evidence="2">Muscle</tissue>
    </source>
</reference>
<name>A0A4Z2HZJ2_9TELE</name>
<dbReference type="AlphaFoldDB" id="A0A4Z2HZJ2"/>
<keyword evidence="3" id="KW-1185">Reference proteome</keyword>
<evidence type="ECO:0000256" key="1">
    <source>
        <dbReference type="SAM" id="MobiDB-lite"/>
    </source>
</evidence>
<feature type="region of interest" description="Disordered" evidence="1">
    <location>
        <begin position="1"/>
        <end position="22"/>
    </location>
</feature>
<sequence length="71" mass="8200">MAAAQRIVARPRRRRRGQPAPGRLSDSLYFLFNHRSLRDVLPSIHHTEKKFSTSILTLTLERNDTRIGAMD</sequence>
<proteinExistence type="predicted"/>
<dbReference type="Proteomes" id="UP000314294">
    <property type="component" value="Unassembled WGS sequence"/>
</dbReference>
<protein>
    <submittedName>
        <fullName evidence="2">Uncharacterized protein</fullName>
    </submittedName>
</protein>
<gene>
    <name evidence="2" type="ORF">EYF80_018554</name>
</gene>
<organism evidence="2 3">
    <name type="scientific">Liparis tanakae</name>
    <name type="common">Tanaka's snailfish</name>
    <dbReference type="NCBI Taxonomy" id="230148"/>
    <lineage>
        <taxon>Eukaryota</taxon>
        <taxon>Metazoa</taxon>
        <taxon>Chordata</taxon>
        <taxon>Craniata</taxon>
        <taxon>Vertebrata</taxon>
        <taxon>Euteleostomi</taxon>
        <taxon>Actinopterygii</taxon>
        <taxon>Neopterygii</taxon>
        <taxon>Teleostei</taxon>
        <taxon>Neoteleostei</taxon>
        <taxon>Acanthomorphata</taxon>
        <taxon>Eupercaria</taxon>
        <taxon>Perciformes</taxon>
        <taxon>Cottioidei</taxon>
        <taxon>Cottales</taxon>
        <taxon>Liparidae</taxon>
        <taxon>Liparis</taxon>
    </lineage>
</organism>
<accession>A0A4Z2HZJ2</accession>
<dbReference type="EMBL" id="SRLO01000153">
    <property type="protein sequence ID" value="TNN71206.1"/>
    <property type="molecule type" value="Genomic_DNA"/>
</dbReference>